<evidence type="ECO:0000313" key="3">
    <source>
        <dbReference type="Proteomes" id="UP000826656"/>
    </source>
</evidence>
<sequence length="58" mass="6517">MAMVQSHMLLVAEEVEGKQMAMALDLQDRRISYQFTLQMLITIAIAVLLAATKATMYI</sequence>
<proteinExistence type="predicted"/>
<dbReference type="EMBL" id="JAIVGD010000003">
    <property type="protein sequence ID" value="KAH0775811.1"/>
    <property type="molecule type" value="Genomic_DNA"/>
</dbReference>
<feature type="transmembrane region" description="Helical" evidence="1">
    <location>
        <begin position="31"/>
        <end position="51"/>
    </location>
</feature>
<gene>
    <name evidence="2" type="ORF">KY290_007222</name>
</gene>
<accession>A0ABQ7W4X7</accession>
<evidence type="ECO:0000313" key="2">
    <source>
        <dbReference type="EMBL" id="KAH0775811.1"/>
    </source>
</evidence>
<reference evidence="2 3" key="1">
    <citation type="journal article" date="2021" name="bioRxiv">
        <title>Chromosome-scale and haplotype-resolved genome assembly of a tetraploid potato cultivar.</title>
        <authorList>
            <person name="Sun H."/>
            <person name="Jiao W.-B."/>
            <person name="Krause K."/>
            <person name="Campoy J.A."/>
            <person name="Goel M."/>
            <person name="Folz-Donahue K."/>
            <person name="Kukat C."/>
            <person name="Huettel B."/>
            <person name="Schneeberger K."/>
        </authorList>
    </citation>
    <scope>NUCLEOTIDE SEQUENCE [LARGE SCALE GENOMIC DNA]</scope>
    <source>
        <strain evidence="2">SolTubOtavaFocal</strain>
        <tissue evidence="2">Leaves</tissue>
    </source>
</reference>
<keyword evidence="1" id="KW-0812">Transmembrane</keyword>
<organism evidence="2 3">
    <name type="scientific">Solanum tuberosum</name>
    <name type="common">Potato</name>
    <dbReference type="NCBI Taxonomy" id="4113"/>
    <lineage>
        <taxon>Eukaryota</taxon>
        <taxon>Viridiplantae</taxon>
        <taxon>Streptophyta</taxon>
        <taxon>Embryophyta</taxon>
        <taxon>Tracheophyta</taxon>
        <taxon>Spermatophyta</taxon>
        <taxon>Magnoliopsida</taxon>
        <taxon>eudicotyledons</taxon>
        <taxon>Gunneridae</taxon>
        <taxon>Pentapetalae</taxon>
        <taxon>asterids</taxon>
        <taxon>lamiids</taxon>
        <taxon>Solanales</taxon>
        <taxon>Solanaceae</taxon>
        <taxon>Solanoideae</taxon>
        <taxon>Solaneae</taxon>
        <taxon>Solanum</taxon>
    </lineage>
</organism>
<keyword evidence="3" id="KW-1185">Reference proteome</keyword>
<comment type="caution">
    <text evidence="2">The sequence shown here is derived from an EMBL/GenBank/DDBJ whole genome shotgun (WGS) entry which is preliminary data.</text>
</comment>
<protein>
    <submittedName>
        <fullName evidence="2">Uncharacterized protein</fullName>
    </submittedName>
</protein>
<name>A0ABQ7W4X7_SOLTU</name>
<keyword evidence="1" id="KW-1133">Transmembrane helix</keyword>
<dbReference type="Proteomes" id="UP000826656">
    <property type="component" value="Unassembled WGS sequence"/>
</dbReference>
<keyword evidence="1" id="KW-0472">Membrane</keyword>
<evidence type="ECO:0000256" key="1">
    <source>
        <dbReference type="SAM" id="Phobius"/>
    </source>
</evidence>